<dbReference type="PANTHER" id="PTHR33164:SF43">
    <property type="entry name" value="HTH-TYPE TRANSCRIPTIONAL REPRESSOR YETL"/>
    <property type="match status" value="1"/>
</dbReference>
<evidence type="ECO:0000313" key="2">
    <source>
        <dbReference type="EMBL" id="MDF8264975.1"/>
    </source>
</evidence>
<name>A0ABT6C7Y0_9MICO</name>
<dbReference type="InterPro" id="IPR039422">
    <property type="entry name" value="MarR/SlyA-like"/>
</dbReference>
<dbReference type="InterPro" id="IPR036388">
    <property type="entry name" value="WH-like_DNA-bd_sf"/>
</dbReference>
<dbReference type="InterPro" id="IPR036390">
    <property type="entry name" value="WH_DNA-bd_sf"/>
</dbReference>
<dbReference type="SMART" id="SM00347">
    <property type="entry name" value="HTH_MARR"/>
    <property type="match status" value="1"/>
</dbReference>
<proteinExistence type="predicted"/>
<dbReference type="SUPFAM" id="SSF46785">
    <property type="entry name" value="Winged helix' DNA-binding domain"/>
    <property type="match status" value="1"/>
</dbReference>
<organism evidence="2 3">
    <name type="scientific">Luteipulveratus flavus</name>
    <dbReference type="NCBI Taxonomy" id="3031728"/>
    <lineage>
        <taxon>Bacteria</taxon>
        <taxon>Bacillati</taxon>
        <taxon>Actinomycetota</taxon>
        <taxon>Actinomycetes</taxon>
        <taxon>Micrococcales</taxon>
        <taxon>Dermacoccaceae</taxon>
        <taxon>Luteipulveratus</taxon>
    </lineage>
</organism>
<evidence type="ECO:0000313" key="3">
    <source>
        <dbReference type="Proteomes" id="UP001528912"/>
    </source>
</evidence>
<feature type="domain" description="HTH marR-type" evidence="1">
    <location>
        <begin position="12"/>
        <end position="151"/>
    </location>
</feature>
<dbReference type="Pfam" id="PF12802">
    <property type="entry name" value="MarR_2"/>
    <property type="match status" value="1"/>
</dbReference>
<dbReference type="Proteomes" id="UP001528912">
    <property type="component" value="Unassembled WGS sequence"/>
</dbReference>
<dbReference type="RefSeq" id="WP_277192350.1">
    <property type="nucleotide sequence ID" value="NZ_JAROAV010000031.1"/>
</dbReference>
<dbReference type="InterPro" id="IPR000835">
    <property type="entry name" value="HTH_MarR-typ"/>
</dbReference>
<reference evidence="2 3" key="1">
    <citation type="submission" date="2023-03" db="EMBL/GenBank/DDBJ databases">
        <title>YIM 133296 draft genome.</title>
        <authorList>
            <person name="Xiong L."/>
        </authorList>
    </citation>
    <scope>NUCLEOTIDE SEQUENCE [LARGE SCALE GENOMIC DNA]</scope>
    <source>
        <strain evidence="2 3">YIM 133296</strain>
    </source>
</reference>
<accession>A0ABT6C7Y0</accession>
<evidence type="ECO:0000259" key="1">
    <source>
        <dbReference type="PROSITE" id="PS50995"/>
    </source>
</evidence>
<protein>
    <submittedName>
        <fullName evidence="2">MarR family transcriptional regulator</fullName>
    </submittedName>
</protein>
<dbReference type="PANTHER" id="PTHR33164">
    <property type="entry name" value="TRANSCRIPTIONAL REGULATOR, MARR FAMILY"/>
    <property type="match status" value="1"/>
</dbReference>
<gene>
    <name evidence="2" type="ORF">P4R38_12030</name>
</gene>
<sequence>MSQPAPTPSAESSRLLFNVFLIEQQVGAVLARALEDIGVTPSEFAIYAALEMHGEPITPSDLAARINVPRSTLTGYLGALDRRGHLERLPNPADGRSAYVRLTDTGRRTQSTAAAAALQVQADLDRRLGPALEDVRQALVTLHEGLDAVLRDDRGTPSPAR</sequence>
<dbReference type="PRINTS" id="PR00598">
    <property type="entry name" value="HTHMARR"/>
</dbReference>
<comment type="caution">
    <text evidence="2">The sequence shown here is derived from an EMBL/GenBank/DDBJ whole genome shotgun (WGS) entry which is preliminary data.</text>
</comment>
<keyword evidence="3" id="KW-1185">Reference proteome</keyword>
<dbReference type="Gene3D" id="1.10.10.10">
    <property type="entry name" value="Winged helix-like DNA-binding domain superfamily/Winged helix DNA-binding domain"/>
    <property type="match status" value="1"/>
</dbReference>
<dbReference type="PROSITE" id="PS50995">
    <property type="entry name" value="HTH_MARR_2"/>
    <property type="match status" value="1"/>
</dbReference>
<dbReference type="EMBL" id="JAROAV010000031">
    <property type="protein sequence ID" value="MDF8264975.1"/>
    <property type="molecule type" value="Genomic_DNA"/>
</dbReference>